<dbReference type="Proteomes" id="UP001595444">
    <property type="component" value="Unassembled WGS sequence"/>
</dbReference>
<evidence type="ECO:0000313" key="3">
    <source>
        <dbReference type="Proteomes" id="UP001595444"/>
    </source>
</evidence>
<dbReference type="EMBL" id="JBHRSL010000028">
    <property type="protein sequence ID" value="MFC3053707.1"/>
    <property type="molecule type" value="Genomic_DNA"/>
</dbReference>
<dbReference type="Pfam" id="PF10095">
    <property type="entry name" value="DUF2333"/>
    <property type="match status" value="2"/>
</dbReference>
<proteinExistence type="predicted"/>
<organism evidence="2 3">
    <name type="scientific">Kordiimonas pumila</name>
    <dbReference type="NCBI Taxonomy" id="2161677"/>
    <lineage>
        <taxon>Bacteria</taxon>
        <taxon>Pseudomonadati</taxon>
        <taxon>Pseudomonadota</taxon>
        <taxon>Alphaproteobacteria</taxon>
        <taxon>Kordiimonadales</taxon>
        <taxon>Kordiimonadaceae</taxon>
        <taxon>Kordiimonas</taxon>
    </lineage>
</organism>
<accession>A0ABV7D9K6</accession>
<name>A0ABV7D9K6_9PROT</name>
<feature type="transmembrane region" description="Helical" evidence="1">
    <location>
        <begin position="46"/>
        <end position="65"/>
    </location>
</feature>
<keyword evidence="1" id="KW-0472">Membrane</keyword>
<sequence length="340" mass="37647">MAKEIWLWLLEQLKKAGQGFIAFCQMMWRWLAGKLSAVSGSVWRKLVVALPVLLVLYILIGMVIVNRIDDTLDIKAGTPPGGSETVAVVAALVEREVVDHNWTPNDPMFLPGWWVDNTPNFQKGIIGALSRFGFELRDQLGRMRGSSAVDEELERAAGNLSKEPDRWIMDFSTSLLPITASDTYFREAARNLRSYNGRLASGDAIFERRADNLLATLDRISLDLGASSAALEDYMSKNAGGLLPDSGADDLFYLTKGQVYAYTLILVALQRDFEALIADRELTAIYADMLVSMKEAATLNPLVVINGSVDGMLANHLAIEGFYLLRARTKLKEVTNILLK</sequence>
<evidence type="ECO:0000256" key="1">
    <source>
        <dbReference type="SAM" id="Phobius"/>
    </source>
</evidence>
<keyword evidence="3" id="KW-1185">Reference proteome</keyword>
<gene>
    <name evidence="2" type="ORF">ACFOKA_17545</name>
</gene>
<comment type="caution">
    <text evidence="2">The sequence shown here is derived from an EMBL/GenBank/DDBJ whole genome shotgun (WGS) entry which is preliminary data.</text>
</comment>
<keyword evidence="1" id="KW-1133">Transmembrane helix</keyword>
<reference evidence="3" key="1">
    <citation type="journal article" date="2019" name="Int. J. Syst. Evol. Microbiol.">
        <title>The Global Catalogue of Microorganisms (GCM) 10K type strain sequencing project: providing services to taxonomists for standard genome sequencing and annotation.</title>
        <authorList>
            <consortium name="The Broad Institute Genomics Platform"/>
            <consortium name="The Broad Institute Genome Sequencing Center for Infectious Disease"/>
            <person name="Wu L."/>
            <person name="Ma J."/>
        </authorList>
    </citation>
    <scope>NUCLEOTIDE SEQUENCE [LARGE SCALE GENOMIC DNA]</scope>
    <source>
        <strain evidence="3">KCTC 62164</strain>
    </source>
</reference>
<dbReference type="InterPro" id="IPR016936">
    <property type="entry name" value="UCP029693"/>
</dbReference>
<protein>
    <submittedName>
        <fullName evidence="2">DUF2333 family protein</fullName>
    </submittedName>
</protein>
<evidence type="ECO:0000313" key="2">
    <source>
        <dbReference type="EMBL" id="MFC3053707.1"/>
    </source>
</evidence>
<keyword evidence="1" id="KW-0812">Transmembrane</keyword>
<dbReference type="RefSeq" id="WP_228073757.1">
    <property type="nucleotide sequence ID" value="NZ_CP061205.1"/>
</dbReference>